<dbReference type="EMBL" id="JAGKQQ010000001">
    <property type="protein sequence ID" value="MBP3954641.1"/>
    <property type="molecule type" value="Genomic_DNA"/>
</dbReference>
<dbReference type="SUPFAM" id="SSF48371">
    <property type="entry name" value="ARM repeat"/>
    <property type="match status" value="1"/>
</dbReference>
<evidence type="ECO:0000313" key="3">
    <source>
        <dbReference type="Proteomes" id="UP000676565"/>
    </source>
</evidence>
<name>A0ABS5BLS0_9BACT</name>
<keyword evidence="3" id="KW-1185">Reference proteome</keyword>
<dbReference type="Gene3D" id="1.25.10.10">
    <property type="entry name" value="Leucine-rich Repeat Variant"/>
    <property type="match status" value="1"/>
</dbReference>
<protein>
    <recommendedName>
        <fullName evidence="4">HEAT repeat domain-containing protein</fullName>
    </recommendedName>
</protein>
<sequence>MTLARYTAWTLLVGAGFALWSAPARAQQPAIPVPDSSLSSVIVGYRDIPRGGITNEDLKAARENFAKFAKYYADVIAHPLVYAIPQDFKPPTPTTRHLAIDGQYGLLQDLSRFLKEPGPSDPKVGPDQAVYIRELGAALDAELKKLIEGSDSERRIVRVNAARVLAHVCKGGAPAHYATLTSLLGNANTPTEVKYHLFHAAGNLLAAHDPNWLNSRTHVRQIDEPNVVSALVKVLQDCINNPVLLFAGLPENKVEKATPDQLAVIGLVRRQAIKALAQVRFVALPGVNGAPLYPAHTLARVALSDPALVPAPGPADAGEAVIGLCNMAPVELKNGRAVPMKYNADAAVEAITAGLITFAEPRASDAFDRRLPWRSYGLRIAEAMRNWRPLFDPDFDPTQPNKFNASSVPPVVDDLFKDVVPNVLAPMDKVDSSGKPDIGSKVDIEGLRRRLSAIRENPKRSTTLLPDNKQTAIDFAPVKK</sequence>
<gene>
    <name evidence="2" type="ORF">J8F10_05005</name>
</gene>
<dbReference type="InterPro" id="IPR016024">
    <property type="entry name" value="ARM-type_fold"/>
</dbReference>
<reference evidence="2 3" key="1">
    <citation type="submission" date="2021-04" db="EMBL/GenBank/DDBJ databases">
        <authorList>
            <person name="Ivanova A."/>
        </authorList>
    </citation>
    <scope>NUCLEOTIDE SEQUENCE [LARGE SCALE GENOMIC DNA]</scope>
    <source>
        <strain evidence="2 3">G18</strain>
    </source>
</reference>
<keyword evidence="1" id="KW-0732">Signal</keyword>
<proteinExistence type="predicted"/>
<evidence type="ECO:0008006" key="4">
    <source>
        <dbReference type="Google" id="ProtNLM"/>
    </source>
</evidence>
<feature type="chain" id="PRO_5045324045" description="HEAT repeat domain-containing protein" evidence="1">
    <location>
        <begin position="27"/>
        <end position="480"/>
    </location>
</feature>
<evidence type="ECO:0000256" key="1">
    <source>
        <dbReference type="SAM" id="SignalP"/>
    </source>
</evidence>
<evidence type="ECO:0000313" key="2">
    <source>
        <dbReference type="EMBL" id="MBP3954641.1"/>
    </source>
</evidence>
<comment type="caution">
    <text evidence="2">The sequence shown here is derived from an EMBL/GenBank/DDBJ whole genome shotgun (WGS) entry which is preliminary data.</text>
</comment>
<dbReference type="RefSeq" id="WP_210652760.1">
    <property type="nucleotide sequence ID" value="NZ_JAGKQQ010000001.1"/>
</dbReference>
<dbReference type="InterPro" id="IPR011989">
    <property type="entry name" value="ARM-like"/>
</dbReference>
<dbReference type="Proteomes" id="UP000676565">
    <property type="component" value="Unassembled WGS sequence"/>
</dbReference>
<organism evidence="2 3">
    <name type="scientific">Gemmata palustris</name>
    <dbReference type="NCBI Taxonomy" id="2822762"/>
    <lineage>
        <taxon>Bacteria</taxon>
        <taxon>Pseudomonadati</taxon>
        <taxon>Planctomycetota</taxon>
        <taxon>Planctomycetia</taxon>
        <taxon>Gemmatales</taxon>
        <taxon>Gemmataceae</taxon>
        <taxon>Gemmata</taxon>
    </lineage>
</organism>
<feature type="signal peptide" evidence="1">
    <location>
        <begin position="1"/>
        <end position="26"/>
    </location>
</feature>
<accession>A0ABS5BLS0</accession>